<gene>
    <name evidence="5" type="ORF">GALL_261920</name>
</gene>
<dbReference type="SMART" id="SM00491">
    <property type="entry name" value="HELICc2"/>
    <property type="match status" value="1"/>
</dbReference>
<dbReference type="AlphaFoldDB" id="A0A1J5R976"/>
<protein>
    <recommendedName>
        <fullName evidence="4">Helicase ATP-binding domain-containing protein</fullName>
    </recommendedName>
</protein>
<dbReference type="GO" id="GO:0005524">
    <property type="term" value="F:ATP binding"/>
    <property type="evidence" value="ECO:0007669"/>
    <property type="project" value="UniProtKB-KW"/>
</dbReference>
<dbReference type="InterPro" id="IPR045028">
    <property type="entry name" value="DinG/Rad3-like"/>
</dbReference>
<dbReference type="InterPro" id="IPR014013">
    <property type="entry name" value="Helic_SF1/SF2_ATP-bd_DinG/Rad3"/>
</dbReference>
<dbReference type="InterPro" id="IPR006555">
    <property type="entry name" value="ATP-dep_Helicase_C"/>
</dbReference>
<keyword evidence="3" id="KW-0067">ATP-binding</keyword>
<organism evidence="5">
    <name type="scientific">mine drainage metagenome</name>
    <dbReference type="NCBI Taxonomy" id="410659"/>
    <lineage>
        <taxon>unclassified sequences</taxon>
        <taxon>metagenomes</taxon>
        <taxon>ecological metagenomes</taxon>
    </lineage>
</organism>
<dbReference type="Gene3D" id="3.40.50.300">
    <property type="entry name" value="P-loop containing nucleotide triphosphate hydrolases"/>
    <property type="match status" value="2"/>
</dbReference>
<dbReference type="PROSITE" id="PS51193">
    <property type="entry name" value="HELICASE_ATP_BIND_2"/>
    <property type="match status" value="1"/>
</dbReference>
<dbReference type="Pfam" id="PF00270">
    <property type="entry name" value="DEAD"/>
    <property type="match status" value="1"/>
</dbReference>
<dbReference type="InterPro" id="IPR027417">
    <property type="entry name" value="P-loop_NTPase"/>
</dbReference>
<dbReference type="GO" id="GO:0016818">
    <property type="term" value="F:hydrolase activity, acting on acid anhydrides, in phosphorus-containing anhydrides"/>
    <property type="evidence" value="ECO:0007669"/>
    <property type="project" value="InterPro"/>
</dbReference>
<proteinExistence type="predicted"/>
<keyword evidence="2" id="KW-0378">Hydrolase</keyword>
<evidence type="ECO:0000256" key="1">
    <source>
        <dbReference type="ARBA" id="ARBA00022741"/>
    </source>
</evidence>
<dbReference type="PANTHER" id="PTHR11472:SF34">
    <property type="entry name" value="REGULATOR OF TELOMERE ELONGATION HELICASE 1"/>
    <property type="match status" value="1"/>
</dbReference>
<dbReference type="GO" id="GO:0003676">
    <property type="term" value="F:nucleic acid binding"/>
    <property type="evidence" value="ECO:0007669"/>
    <property type="project" value="InterPro"/>
</dbReference>
<dbReference type="GO" id="GO:0006281">
    <property type="term" value="P:DNA repair"/>
    <property type="evidence" value="ECO:0007669"/>
    <property type="project" value="TreeGrafter"/>
</dbReference>
<dbReference type="SUPFAM" id="SSF52540">
    <property type="entry name" value="P-loop containing nucleoside triphosphate hydrolases"/>
    <property type="match status" value="2"/>
</dbReference>
<dbReference type="InterPro" id="IPR011545">
    <property type="entry name" value="DEAD/DEAH_box_helicase_dom"/>
</dbReference>
<dbReference type="Pfam" id="PF13307">
    <property type="entry name" value="Helicase_C_2"/>
    <property type="match status" value="1"/>
</dbReference>
<evidence type="ECO:0000259" key="4">
    <source>
        <dbReference type="PROSITE" id="PS51193"/>
    </source>
</evidence>
<dbReference type="PANTHER" id="PTHR11472">
    <property type="entry name" value="DNA REPAIR DEAD HELICASE RAD3/XP-D SUBFAMILY MEMBER"/>
    <property type="match status" value="1"/>
</dbReference>
<keyword evidence="1" id="KW-0547">Nucleotide-binding</keyword>
<evidence type="ECO:0000256" key="3">
    <source>
        <dbReference type="ARBA" id="ARBA00022840"/>
    </source>
</evidence>
<dbReference type="GO" id="GO:0003678">
    <property type="term" value="F:DNA helicase activity"/>
    <property type="evidence" value="ECO:0007669"/>
    <property type="project" value="TreeGrafter"/>
</dbReference>
<sequence length="662" mass="71973">MHGFNSASPMPALSTVFAADGPLAAAIPGYRLRPQQIEMAERIAAAIAANKVLVTEAGTGTGKTFAYLVPALLSGGKVIVSTGTKTLQDQLFQRDLPSVRQALKLSATIALLKGRANYVCHYHLERALADGRFQSREEAGHIRTIARFAKTTRSGDKGELGAVPEDSAAWTAATSTRENCLGQECPQHKDCFVLAARREALSADIVVVNHHLFFADVMLRDDGLGELLPACNTVIFDEAHQLPEIAGLFFGDSLGTGQINDLARDSRYEAIAAAKDYAPLQDATRDLEKAARDLRLAVAAENARFAAAQLLPEKDFQQALQQLAKTLADFCRHLESQAERSEGLGNCLQRALELGARLTRWRDPDGPDASAQVRWVEVFSQALALNLTPLDVAEIFRRQLEGHPRAWIFTSATLAVGTDFSHYCSELGLSEADTGCWGSPFDYGNNALLYVPGGMPDPNSPGYVEAVMEAAYPAIVASGGRAFVLCTSLRAMRLVHGLLKERFSRDGIEFPLLLQGEGAKAELLSRFRSLGNAVLVASQSFWEGVDVRGEALSLVVIDKLPFAPPDDPVLSARNEQMKKAGKNPFMDYQLPRTVISMKQGAGRLIRDESDRGVLMVCDPRLVNKPYGRRVWRSLPPMRRSREIAEVRAFFATAAGGAGTLPE</sequence>
<name>A0A1J5R976_9ZZZZ</name>
<evidence type="ECO:0000256" key="2">
    <source>
        <dbReference type="ARBA" id="ARBA00022801"/>
    </source>
</evidence>
<evidence type="ECO:0000313" key="5">
    <source>
        <dbReference type="EMBL" id="OIQ91914.1"/>
    </source>
</evidence>
<dbReference type="EMBL" id="MLJW01000246">
    <property type="protein sequence ID" value="OIQ91914.1"/>
    <property type="molecule type" value="Genomic_DNA"/>
</dbReference>
<comment type="caution">
    <text evidence="5">The sequence shown here is derived from an EMBL/GenBank/DDBJ whole genome shotgun (WGS) entry which is preliminary data.</text>
</comment>
<accession>A0A1J5R976</accession>
<feature type="domain" description="Helicase ATP-binding" evidence="4">
    <location>
        <begin position="22"/>
        <end position="284"/>
    </location>
</feature>
<reference evidence="5" key="1">
    <citation type="submission" date="2016-10" db="EMBL/GenBank/DDBJ databases">
        <title>Sequence of Gallionella enrichment culture.</title>
        <authorList>
            <person name="Poehlein A."/>
            <person name="Muehling M."/>
            <person name="Daniel R."/>
        </authorList>
    </citation>
    <scope>NUCLEOTIDE SEQUENCE</scope>
</reference>